<feature type="transmembrane region" description="Helical" evidence="1">
    <location>
        <begin position="34"/>
        <end position="58"/>
    </location>
</feature>
<gene>
    <name evidence="2" type="ORF">H8R25_02135</name>
</gene>
<dbReference type="EMBL" id="JACRUL010000003">
    <property type="protein sequence ID" value="MBC5843238.1"/>
    <property type="molecule type" value="Genomic_DNA"/>
</dbReference>
<sequence length="260" mass="29333">MPSHKNRIENLKSNGYSLSFDSVLNLAFKNYKKIVLYAGLLFFVFAVVMAILVSIVLINQFGADQLEQILKPENINPDNLKGDTKNIFLGASVLVSVVLSPFMAGFIKMAYCADRDQEFHVSTIFEYYTSKHLFDLLLATFIISTVNTGLPLLNEQPQFQVVISIVSYLILFMTFLTIPLIIFSNLKAIPAIKTSIQLFAKQPLALFALILLAYVLSVVGFFVFYIGIFFTIPFLYAMHFALYSEVVGFDLEKEQEIAEN</sequence>
<evidence type="ECO:0000313" key="2">
    <source>
        <dbReference type="EMBL" id="MBC5843238.1"/>
    </source>
</evidence>
<name>A0A923SIF0_9FLAO</name>
<feature type="transmembrane region" description="Helical" evidence="1">
    <location>
        <begin position="204"/>
        <end position="236"/>
    </location>
</feature>
<reference evidence="2 3" key="1">
    <citation type="submission" date="2020-08" db="EMBL/GenBank/DDBJ databases">
        <title>Description of novel Flavobacterium F-392 isolate.</title>
        <authorList>
            <person name="Saticioglu I.B."/>
            <person name="Duman M."/>
            <person name="Altun S."/>
        </authorList>
    </citation>
    <scope>NUCLEOTIDE SEQUENCE [LARGE SCALE GENOMIC DNA]</scope>
    <source>
        <strain evidence="2 3">F-392</strain>
    </source>
</reference>
<dbReference type="Proteomes" id="UP000641454">
    <property type="component" value="Unassembled WGS sequence"/>
</dbReference>
<keyword evidence="1" id="KW-1133">Transmembrane helix</keyword>
<organism evidence="2 3">
    <name type="scientific">Flavobacterium muglaense</name>
    <dbReference type="NCBI Taxonomy" id="2764716"/>
    <lineage>
        <taxon>Bacteria</taxon>
        <taxon>Pseudomonadati</taxon>
        <taxon>Bacteroidota</taxon>
        <taxon>Flavobacteriia</taxon>
        <taxon>Flavobacteriales</taxon>
        <taxon>Flavobacteriaceae</taxon>
        <taxon>Flavobacterium</taxon>
    </lineage>
</organism>
<protein>
    <recommendedName>
        <fullName evidence="4">DUF2189 domain-containing protein</fullName>
    </recommendedName>
</protein>
<feature type="transmembrane region" description="Helical" evidence="1">
    <location>
        <begin position="132"/>
        <end position="153"/>
    </location>
</feature>
<keyword evidence="3" id="KW-1185">Reference proteome</keyword>
<feature type="transmembrane region" description="Helical" evidence="1">
    <location>
        <begin position="159"/>
        <end position="183"/>
    </location>
</feature>
<keyword evidence="1" id="KW-0812">Transmembrane</keyword>
<dbReference type="AlphaFoldDB" id="A0A923SIF0"/>
<comment type="caution">
    <text evidence="2">The sequence shown here is derived from an EMBL/GenBank/DDBJ whole genome shotgun (WGS) entry which is preliminary data.</text>
</comment>
<accession>A0A923SIF0</accession>
<dbReference type="RefSeq" id="WP_187016934.1">
    <property type="nucleotide sequence ID" value="NZ_JACRUK010000003.1"/>
</dbReference>
<proteinExistence type="predicted"/>
<keyword evidence="1" id="KW-0472">Membrane</keyword>
<evidence type="ECO:0000313" key="3">
    <source>
        <dbReference type="Proteomes" id="UP000641454"/>
    </source>
</evidence>
<feature type="transmembrane region" description="Helical" evidence="1">
    <location>
        <begin position="87"/>
        <end position="111"/>
    </location>
</feature>
<evidence type="ECO:0000256" key="1">
    <source>
        <dbReference type="SAM" id="Phobius"/>
    </source>
</evidence>
<evidence type="ECO:0008006" key="4">
    <source>
        <dbReference type="Google" id="ProtNLM"/>
    </source>
</evidence>